<dbReference type="Pfam" id="PF00501">
    <property type="entry name" value="AMP-binding"/>
    <property type="match status" value="1"/>
</dbReference>
<evidence type="ECO:0000313" key="4">
    <source>
        <dbReference type="Proteomes" id="UP000237438"/>
    </source>
</evidence>
<proteinExistence type="predicted"/>
<dbReference type="GO" id="GO:0005783">
    <property type="term" value="C:endoplasmic reticulum"/>
    <property type="evidence" value="ECO:0007669"/>
    <property type="project" value="TreeGrafter"/>
</dbReference>
<reference evidence="3 4" key="1">
    <citation type="submission" date="2017-10" db="EMBL/GenBank/DDBJ databases">
        <title>Development of genomic resources for the powdery mildew, Erysiphe pulchra.</title>
        <authorList>
            <person name="Wadl P.A."/>
            <person name="Mack B.M."/>
            <person name="Moore G."/>
            <person name="Beltz S.B."/>
        </authorList>
    </citation>
    <scope>NUCLEOTIDE SEQUENCE [LARGE SCALE GENOMIC DNA]</scope>
    <source>
        <strain evidence="3">Cflorida</strain>
    </source>
</reference>
<keyword evidence="1" id="KW-1133">Transmembrane helix</keyword>
<organism evidence="3 4">
    <name type="scientific">Erysiphe pulchra</name>
    <dbReference type="NCBI Taxonomy" id="225359"/>
    <lineage>
        <taxon>Eukaryota</taxon>
        <taxon>Fungi</taxon>
        <taxon>Dikarya</taxon>
        <taxon>Ascomycota</taxon>
        <taxon>Pezizomycotina</taxon>
        <taxon>Leotiomycetes</taxon>
        <taxon>Erysiphales</taxon>
        <taxon>Erysiphaceae</taxon>
        <taxon>Erysiphe</taxon>
    </lineage>
</organism>
<keyword evidence="4" id="KW-1185">Reference proteome</keyword>
<accession>A0A2S4Q172</accession>
<dbReference type="GO" id="GO:0016020">
    <property type="term" value="C:membrane"/>
    <property type="evidence" value="ECO:0007669"/>
    <property type="project" value="TreeGrafter"/>
</dbReference>
<dbReference type="Gene3D" id="3.40.50.12780">
    <property type="entry name" value="N-terminal domain of ligase-like"/>
    <property type="match status" value="1"/>
</dbReference>
<dbReference type="OrthoDB" id="4138492at2759"/>
<name>A0A2S4Q172_9PEZI</name>
<gene>
    <name evidence="3" type="ORF">EPUL_000641</name>
</gene>
<dbReference type="EMBL" id="PEDP01000039">
    <property type="protein sequence ID" value="POS88033.1"/>
    <property type="molecule type" value="Genomic_DNA"/>
</dbReference>
<dbReference type="AlphaFoldDB" id="A0A2S4Q172"/>
<evidence type="ECO:0000313" key="3">
    <source>
        <dbReference type="EMBL" id="POS88033.1"/>
    </source>
</evidence>
<evidence type="ECO:0000259" key="2">
    <source>
        <dbReference type="Pfam" id="PF00501"/>
    </source>
</evidence>
<dbReference type="SUPFAM" id="SSF56801">
    <property type="entry name" value="Acetyl-CoA synthetase-like"/>
    <property type="match status" value="1"/>
</dbReference>
<dbReference type="PANTHER" id="PTHR43272:SF11">
    <property type="entry name" value="AMP-DEPENDENT SYNTHETASE_LIGASE DOMAIN-CONTAINING PROTEIN"/>
    <property type="match status" value="1"/>
</dbReference>
<dbReference type="GO" id="GO:0004467">
    <property type="term" value="F:long-chain fatty acid-CoA ligase activity"/>
    <property type="evidence" value="ECO:0007669"/>
    <property type="project" value="TreeGrafter"/>
</dbReference>
<dbReference type="STRING" id="225359.A0A2S4Q172"/>
<dbReference type="PANTHER" id="PTHR43272">
    <property type="entry name" value="LONG-CHAIN-FATTY-ACID--COA LIGASE"/>
    <property type="match status" value="1"/>
</dbReference>
<feature type="domain" description="AMP-dependent synthetase/ligase" evidence="2">
    <location>
        <begin position="143"/>
        <end position="542"/>
    </location>
</feature>
<keyword evidence="1" id="KW-0472">Membrane</keyword>
<protein>
    <recommendedName>
        <fullName evidence="2">AMP-dependent synthetase/ligase domain-containing protein</fullName>
    </recommendedName>
</protein>
<comment type="caution">
    <text evidence="3">The sequence shown here is derived from an EMBL/GenBank/DDBJ whole genome shotgun (WGS) entry which is preliminary data.</text>
</comment>
<dbReference type="InterPro" id="IPR042099">
    <property type="entry name" value="ANL_N_sf"/>
</dbReference>
<dbReference type="Proteomes" id="UP000237438">
    <property type="component" value="Unassembled WGS sequence"/>
</dbReference>
<feature type="non-terminal residue" evidence="3">
    <location>
        <position position="565"/>
    </location>
</feature>
<sequence>MDYFLTKVDKLVTGTLSEWDRLSTTLFILSICSIVYFIIYTREPDTHPLFLERQTQASPVRQKGESAIFRSHSAPHGTALISGLNIRNPGDSKWTHGKDGDLRDIWKRAITGAQDRLGNDLGKTGKLFTLQGTSEVIEHDLNEITKQISSIGHYLKKNQSKRVAIYLPNSVEFLASLFACAFHESIAILLKYDQSPTSLLSQLERAKADTVITASGSFPFDLILEQYSELKQLVFVVDEGSKHIDWKEVPVGLNNDLNISTWHEIVQSRESSTEAKFLSYDSSTDLKPVIVFTAEEMVEFTQENIIAGIAGQLTSVPSSQIFTPSDLFLPIDCLSAIYPLTLTLAALFSNADIALTAVASHSPSLTTAVRGISPTVIAASSTTMIRFHDETKKELSSPLYSLVHWLEERCLTRKGYMPTASVLSSVFKNLYPIIGNAPGKLRLIYISSLVGVDKPISSLILSDLRIFIKSRIIYALTAPQVAGAVSQTGVFDYRLGELPNMAHFGAPVTSLELYFQDKGEYRNTDFASCGEIIVNGPAVVGGKARLRVVGMMNRDLTLRLLESSS</sequence>
<keyword evidence="1" id="KW-0812">Transmembrane</keyword>
<feature type="transmembrane region" description="Helical" evidence="1">
    <location>
        <begin position="21"/>
        <end position="40"/>
    </location>
</feature>
<evidence type="ECO:0000256" key="1">
    <source>
        <dbReference type="SAM" id="Phobius"/>
    </source>
</evidence>
<dbReference type="InterPro" id="IPR000873">
    <property type="entry name" value="AMP-dep_synth/lig_dom"/>
</dbReference>